<evidence type="ECO:0000313" key="2">
    <source>
        <dbReference type="WBParaSite" id="Hba_08325"/>
    </source>
</evidence>
<dbReference type="Proteomes" id="UP000095283">
    <property type="component" value="Unplaced"/>
</dbReference>
<sequence length="118" mass="13657">MDAKRRRINEDSVGDSKDYSGLISSSTLKDSSLFENLSAITAEHLKTKDFVELQRHLSWFKRYVVRKDLTVFFVDQSKSSGTFSAIVDLFIKCTTELSDPRFELYMKFLIRLNSNALF</sequence>
<evidence type="ECO:0000313" key="1">
    <source>
        <dbReference type="Proteomes" id="UP000095283"/>
    </source>
</evidence>
<keyword evidence="1" id="KW-1185">Reference proteome</keyword>
<reference evidence="2" key="1">
    <citation type="submission" date="2016-11" db="UniProtKB">
        <authorList>
            <consortium name="WormBaseParasite"/>
        </authorList>
    </citation>
    <scope>IDENTIFICATION</scope>
</reference>
<dbReference type="AlphaFoldDB" id="A0A1I7WT08"/>
<protein>
    <submittedName>
        <fullName evidence="2">ORC4_C domain-containing protein</fullName>
    </submittedName>
</protein>
<accession>A0A1I7WT08</accession>
<dbReference type="WBParaSite" id="Hba_08325">
    <property type="protein sequence ID" value="Hba_08325"/>
    <property type="gene ID" value="Hba_08325"/>
</dbReference>
<organism evidence="1 2">
    <name type="scientific">Heterorhabditis bacteriophora</name>
    <name type="common">Entomopathogenic nematode worm</name>
    <dbReference type="NCBI Taxonomy" id="37862"/>
    <lineage>
        <taxon>Eukaryota</taxon>
        <taxon>Metazoa</taxon>
        <taxon>Ecdysozoa</taxon>
        <taxon>Nematoda</taxon>
        <taxon>Chromadorea</taxon>
        <taxon>Rhabditida</taxon>
        <taxon>Rhabditina</taxon>
        <taxon>Rhabditomorpha</taxon>
        <taxon>Strongyloidea</taxon>
        <taxon>Heterorhabditidae</taxon>
        <taxon>Heterorhabditis</taxon>
    </lineage>
</organism>
<proteinExistence type="predicted"/>
<name>A0A1I7WT08_HETBA</name>